<dbReference type="AlphaFoldDB" id="A0A399EWR9"/>
<comment type="caution">
    <text evidence="2">The sequence shown here is derived from an EMBL/GenBank/DDBJ whole genome shotgun (WGS) entry which is preliminary data.</text>
</comment>
<protein>
    <submittedName>
        <fullName evidence="2">Uncharacterized protein</fullName>
    </submittedName>
</protein>
<keyword evidence="3" id="KW-1185">Reference proteome</keyword>
<sequence>MNAARKWFLRILSFTLAWAVAVVQAVLTILDVIKTPPQIAVAVDLAVLLGGWVKDWLEARR</sequence>
<keyword evidence="1" id="KW-0812">Transmembrane</keyword>
<organism evidence="2 3">
    <name type="scientific">Calidithermus roseus</name>
    <dbReference type="NCBI Taxonomy" id="1644118"/>
    <lineage>
        <taxon>Bacteria</taxon>
        <taxon>Thermotogati</taxon>
        <taxon>Deinococcota</taxon>
        <taxon>Deinococci</taxon>
        <taxon>Thermales</taxon>
        <taxon>Thermaceae</taxon>
        <taxon>Calidithermus</taxon>
    </lineage>
</organism>
<evidence type="ECO:0000313" key="3">
    <source>
        <dbReference type="Proteomes" id="UP000265341"/>
    </source>
</evidence>
<evidence type="ECO:0000313" key="2">
    <source>
        <dbReference type="EMBL" id="RIH88085.1"/>
    </source>
</evidence>
<name>A0A399EWR9_9DEIN</name>
<keyword evidence="1" id="KW-1133">Transmembrane helix</keyword>
<feature type="transmembrane region" description="Helical" evidence="1">
    <location>
        <begin position="7"/>
        <end position="27"/>
    </location>
</feature>
<gene>
    <name evidence="2" type="ORF">Mrose_00989</name>
</gene>
<dbReference type="RefSeq" id="WP_119276321.1">
    <property type="nucleotide sequence ID" value="NZ_QWLA01000013.1"/>
</dbReference>
<reference evidence="2 3" key="1">
    <citation type="submission" date="2018-08" db="EMBL/GenBank/DDBJ databases">
        <title>Meiothermus roseus NBRC 110900 genome sequencing project.</title>
        <authorList>
            <person name="Da Costa M.S."/>
            <person name="Albuquerque L."/>
            <person name="Raposo P."/>
            <person name="Froufe H.J.C."/>
            <person name="Barroso C.S."/>
            <person name="Egas C."/>
        </authorList>
    </citation>
    <scope>NUCLEOTIDE SEQUENCE [LARGE SCALE GENOMIC DNA]</scope>
    <source>
        <strain evidence="2 3">NBRC 110900</strain>
    </source>
</reference>
<evidence type="ECO:0000256" key="1">
    <source>
        <dbReference type="SAM" id="Phobius"/>
    </source>
</evidence>
<accession>A0A399EWR9</accession>
<dbReference type="EMBL" id="QWLA01000013">
    <property type="protein sequence ID" value="RIH88085.1"/>
    <property type="molecule type" value="Genomic_DNA"/>
</dbReference>
<proteinExistence type="predicted"/>
<keyword evidence="1" id="KW-0472">Membrane</keyword>
<dbReference type="Proteomes" id="UP000265341">
    <property type="component" value="Unassembled WGS sequence"/>
</dbReference>